<dbReference type="InterPro" id="IPR014001">
    <property type="entry name" value="Helicase_ATP-bd"/>
</dbReference>
<dbReference type="GO" id="GO:0003677">
    <property type="term" value="F:DNA binding"/>
    <property type="evidence" value="ECO:0007669"/>
    <property type="project" value="UniProtKB-KW"/>
</dbReference>
<dbReference type="InterPro" id="IPR057342">
    <property type="entry name" value="DEXDc_RapA"/>
</dbReference>
<evidence type="ECO:0000256" key="8">
    <source>
        <dbReference type="ARBA" id="ARBA00023163"/>
    </source>
</evidence>
<dbReference type="Gene3D" id="3.40.50.300">
    <property type="entry name" value="P-loop containing nucleotide triphosphate hydrolases"/>
    <property type="match status" value="1"/>
</dbReference>
<evidence type="ECO:0000256" key="6">
    <source>
        <dbReference type="ARBA" id="ARBA00023125"/>
    </source>
</evidence>
<dbReference type="InterPro" id="IPR038718">
    <property type="entry name" value="SNF2-like_sf"/>
</dbReference>
<evidence type="ECO:0000313" key="12">
    <source>
        <dbReference type="Proteomes" id="UP000185062"/>
    </source>
</evidence>
<feature type="domain" description="Helicase C-terminal" evidence="10">
    <location>
        <begin position="493"/>
        <end position="654"/>
    </location>
</feature>
<dbReference type="AlphaFoldDB" id="A0A1N6FAJ3"/>
<dbReference type="GO" id="GO:0016817">
    <property type="term" value="F:hydrolase activity, acting on acid anhydrides"/>
    <property type="evidence" value="ECO:0007669"/>
    <property type="project" value="InterPro"/>
</dbReference>
<dbReference type="InterPro" id="IPR000330">
    <property type="entry name" value="SNF2_N"/>
</dbReference>
<dbReference type="Pfam" id="PF00176">
    <property type="entry name" value="SNF2-rel_dom"/>
    <property type="match status" value="1"/>
</dbReference>
<dbReference type="RefSeq" id="WP_028461538.1">
    <property type="nucleotide sequence ID" value="NZ_FSRO01000001.1"/>
</dbReference>
<evidence type="ECO:0000256" key="1">
    <source>
        <dbReference type="ARBA" id="ARBA00022741"/>
    </source>
</evidence>
<dbReference type="PROSITE" id="PS51192">
    <property type="entry name" value="HELICASE_ATP_BIND_1"/>
    <property type="match status" value="1"/>
</dbReference>
<dbReference type="PANTHER" id="PTHR45766:SF6">
    <property type="entry name" value="SWI_SNF-RELATED MATRIX-ASSOCIATED ACTIN-DEPENDENT REGULATOR OF CHROMATIN SUBFAMILY A-LIKE PROTEIN 1"/>
    <property type="match status" value="1"/>
</dbReference>
<dbReference type="Gene3D" id="6.10.140.1500">
    <property type="match status" value="1"/>
</dbReference>
<keyword evidence="6" id="KW-0238">DNA-binding</keyword>
<evidence type="ECO:0000256" key="7">
    <source>
        <dbReference type="ARBA" id="ARBA00023159"/>
    </source>
</evidence>
<protein>
    <submittedName>
        <fullName evidence="11">ATP-dependent helicase HepA</fullName>
    </submittedName>
</protein>
<dbReference type="EMBL" id="FSRO01000001">
    <property type="protein sequence ID" value="SIN92290.1"/>
    <property type="molecule type" value="Genomic_DNA"/>
</dbReference>
<organism evidence="11 12">
    <name type="scientific">Nitrosomonas cryotolerans ATCC 49181</name>
    <dbReference type="NCBI Taxonomy" id="1131553"/>
    <lineage>
        <taxon>Bacteria</taxon>
        <taxon>Pseudomonadati</taxon>
        <taxon>Pseudomonadota</taxon>
        <taxon>Betaproteobacteria</taxon>
        <taxon>Nitrosomonadales</taxon>
        <taxon>Nitrosomonadaceae</taxon>
        <taxon>Nitrosomonas</taxon>
    </lineage>
</organism>
<evidence type="ECO:0000256" key="2">
    <source>
        <dbReference type="ARBA" id="ARBA00022801"/>
    </source>
</evidence>
<evidence type="ECO:0000256" key="3">
    <source>
        <dbReference type="ARBA" id="ARBA00022806"/>
    </source>
</evidence>
<evidence type="ECO:0000259" key="10">
    <source>
        <dbReference type="PROSITE" id="PS51194"/>
    </source>
</evidence>
<dbReference type="InterPro" id="IPR027417">
    <property type="entry name" value="P-loop_NTPase"/>
</dbReference>
<dbReference type="SMART" id="SM00490">
    <property type="entry name" value="HELICc"/>
    <property type="match status" value="1"/>
</dbReference>
<sequence length="963" mass="110319">MNDFRLGQRWICDADLQLGLGTIQAVENRTVTLLFMATGETRSYARQSAPLTRVIFSVGDTLTSHEDWTLKVESVIQQDGLFIYSGITPDGNRLRLAETQLAQFMQFNQPAERLFNGQIDRDQWFRIRYQTLLERNRLANTPLYGLIGSRADLIPHQLYIAHEVAQRYAPRVLLADEVGLGKTIEAGLILHQQLLTERIKRVLIVVPETLLHQWLVEMLRRFNLYFSVFDKARCEALAESDAQENPFHSEQLILCSLNFLCLNPDYCQFAIEGEWDLLIVDEAHHLQWSAQEISPEYAIIEQLATHTKGILLLTATPEQLGKSSHFARLRLLDPNRFPDFETFVAEEQSYAPIAQAIEALLSEQHLDDEINQVIASTIQSEYAQKLLRQLNSPALDLQKNNSIRKELAELLLDRHGTGRILFRNTRAAIQGFPKRHVKAIPLALPPQYRDCSLSSVAIAKSQPQLLLCPERLYQMTAQPVDPYWTEIDPRVSWLSTTLKQLKPEKVLVITANTQTALDLAKALKTLTGQHIPVFHEHMSLVERDRAAAFFANKEGDSQLLVCSEIGSEGRNFQFAHHLILFDLPLNPDLLEQRIGRLDRIGQTETINISIPYLENSAQAIMFYWYHQGLNAFQKTCPAGQTVFLSIETSLKKILYQREPNLDEVSDLIRVTHATHQALNDTLERGRDKLLEYHSFRPDITDKLMALQDTDKRLSHYMDTAFDCFGIHSEEHRSNSFLIRPSEHMTAPFWGLNDEGTVITYDRKTALANEDIHYLTWEHPMVIHTMDRVLSNELGNAVIIAMQHKTVIPGTLFLESLYVIETGHINLYQSNRYLPSTMIRILLDEQGNENYPSLNHTAINNHYSPIPIEIAKQVIQLKKESIRTLISISRQQAQIQIPEITAQAHDKVEKIFTLEIDRLKTLRNVNPNVRTEEIDFLEQQRKDLTQAFNAVNLRLDALRIIVAT</sequence>
<proteinExistence type="inferred from homology"/>
<dbReference type="HAMAP" id="MF_01821">
    <property type="entry name" value="Helicase_RapA"/>
    <property type="match status" value="1"/>
</dbReference>
<keyword evidence="12" id="KW-1185">Reference proteome</keyword>
<dbReference type="Gene3D" id="6.10.140.2230">
    <property type="match status" value="1"/>
</dbReference>
<dbReference type="Pfam" id="PF00271">
    <property type="entry name" value="Helicase_C"/>
    <property type="match status" value="1"/>
</dbReference>
<dbReference type="Gene3D" id="2.30.30.140">
    <property type="match status" value="1"/>
</dbReference>
<dbReference type="STRING" id="44575.SAMN05216419_101722"/>
<name>A0A1N6FAJ3_9PROT</name>
<feature type="domain" description="Helicase ATP-binding" evidence="9">
    <location>
        <begin position="163"/>
        <end position="335"/>
    </location>
</feature>
<dbReference type="PANTHER" id="PTHR45766">
    <property type="entry name" value="DNA ANNEALING HELICASE AND ENDONUCLEASE ZRANB3 FAMILY MEMBER"/>
    <property type="match status" value="1"/>
</dbReference>
<dbReference type="Proteomes" id="UP000185062">
    <property type="component" value="Unassembled WGS sequence"/>
</dbReference>
<keyword evidence="1" id="KW-0547">Nucleotide-binding</keyword>
<dbReference type="Gene3D" id="3.40.50.10810">
    <property type="entry name" value="Tandem AAA-ATPase domain"/>
    <property type="match status" value="1"/>
</dbReference>
<dbReference type="Pfam" id="PF18339">
    <property type="entry name" value="Tudor_1_RapA"/>
    <property type="match status" value="1"/>
</dbReference>
<dbReference type="Gene3D" id="2.30.30.930">
    <property type="match status" value="1"/>
</dbReference>
<evidence type="ECO:0000313" key="11">
    <source>
        <dbReference type="EMBL" id="SIN92290.1"/>
    </source>
</evidence>
<dbReference type="CDD" id="cd18011">
    <property type="entry name" value="DEXDc_RapA"/>
    <property type="match status" value="1"/>
</dbReference>
<gene>
    <name evidence="11" type="ORF">SAMN02743940_0171</name>
</gene>
<dbReference type="SUPFAM" id="SSF52540">
    <property type="entry name" value="P-loop containing nucleoside triphosphate hydrolases"/>
    <property type="match status" value="2"/>
</dbReference>
<dbReference type="InterPro" id="IPR023949">
    <property type="entry name" value="Helicase_RapA"/>
</dbReference>
<keyword evidence="4" id="KW-0067">ATP-binding</keyword>
<dbReference type="Pfam" id="PF18337">
    <property type="entry name" value="Tudor_RapA"/>
    <property type="match status" value="1"/>
</dbReference>
<dbReference type="Pfam" id="PF12137">
    <property type="entry name" value="RapA_C"/>
    <property type="match status" value="1"/>
</dbReference>
<dbReference type="GO" id="GO:0005524">
    <property type="term" value="F:ATP binding"/>
    <property type="evidence" value="ECO:0007669"/>
    <property type="project" value="UniProtKB-KW"/>
</dbReference>
<keyword evidence="7" id="KW-0010">Activator</keyword>
<dbReference type="CDD" id="cd18793">
    <property type="entry name" value="SF2_C_SNF"/>
    <property type="match status" value="1"/>
</dbReference>
<keyword evidence="8" id="KW-0804">Transcription</keyword>
<dbReference type="NCBIfam" id="NF003426">
    <property type="entry name" value="PRK04914.1"/>
    <property type="match status" value="1"/>
</dbReference>
<dbReference type="InterPro" id="IPR040765">
    <property type="entry name" value="Tudor_1_RapA"/>
</dbReference>
<evidence type="ECO:0000259" key="9">
    <source>
        <dbReference type="PROSITE" id="PS51192"/>
    </source>
</evidence>
<evidence type="ECO:0000256" key="5">
    <source>
        <dbReference type="ARBA" id="ARBA00023015"/>
    </source>
</evidence>
<evidence type="ECO:0000256" key="4">
    <source>
        <dbReference type="ARBA" id="ARBA00022840"/>
    </source>
</evidence>
<keyword evidence="5" id="KW-0805">Transcription regulation</keyword>
<dbReference type="Gene3D" id="3.30.360.80">
    <property type="match status" value="1"/>
</dbReference>
<dbReference type="InterPro" id="IPR040766">
    <property type="entry name" value="Tudor_2_RapA"/>
</dbReference>
<dbReference type="InterPro" id="IPR022737">
    <property type="entry name" value="RapA_C"/>
</dbReference>
<keyword evidence="3 11" id="KW-0347">Helicase</keyword>
<keyword evidence="2" id="KW-0378">Hydrolase</keyword>
<dbReference type="GO" id="GO:0004386">
    <property type="term" value="F:helicase activity"/>
    <property type="evidence" value="ECO:0007669"/>
    <property type="project" value="UniProtKB-KW"/>
</dbReference>
<reference evidence="11 12" key="1">
    <citation type="submission" date="2016-12" db="EMBL/GenBank/DDBJ databases">
        <authorList>
            <person name="Song W.-J."/>
            <person name="Kurnit D.M."/>
        </authorList>
    </citation>
    <scope>NUCLEOTIDE SEQUENCE [LARGE SCALE GENOMIC DNA]</scope>
    <source>
        <strain evidence="11 12">ATCC 49181</strain>
    </source>
</reference>
<dbReference type="eggNOG" id="COG0553">
    <property type="taxonomic scope" value="Bacteria"/>
</dbReference>
<dbReference type="InterPro" id="IPR049730">
    <property type="entry name" value="SNF2/RAD54-like_C"/>
</dbReference>
<accession>A0A1N6FAJ3</accession>
<dbReference type="InterPro" id="IPR001650">
    <property type="entry name" value="Helicase_C-like"/>
</dbReference>
<dbReference type="GO" id="GO:0006355">
    <property type="term" value="P:regulation of DNA-templated transcription"/>
    <property type="evidence" value="ECO:0007669"/>
    <property type="project" value="InterPro"/>
</dbReference>
<dbReference type="PROSITE" id="PS51194">
    <property type="entry name" value="HELICASE_CTER"/>
    <property type="match status" value="1"/>
</dbReference>
<dbReference type="SMART" id="SM00487">
    <property type="entry name" value="DEXDc"/>
    <property type="match status" value="1"/>
</dbReference>